<dbReference type="GO" id="GO:0016811">
    <property type="term" value="F:hydrolase activity, acting on carbon-nitrogen (but not peptide) bonds, in linear amides"/>
    <property type="evidence" value="ECO:0007669"/>
    <property type="project" value="TreeGrafter"/>
</dbReference>
<dbReference type="RefSeq" id="WP_192597032.1">
    <property type="nucleotide sequence ID" value="NZ_JADBEL010000001.1"/>
</dbReference>
<dbReference type="GO" id="GO:0046872">
    <property type="term" value="F:metal ion binding"/>
    <property type="evidence" value="ECO:0007669"/>
    <property type="project" value="UniProtKB-KW"/>
</dbReference>
<evidence type="ECO:0000313" key="6">
    <source>
        <dbReference type="EMBL" id="MBE1553216.1"/>
    </source>
</evidence>
<dbReference type="EMBL" id="JADBEL010000001">
    <property type="protein sequence ID" value="MBE1553216.1"/>
    <property type="molecule type" value="Genomic_DNA"/>
</dbReference>
<evidence type="ECO:0000256" key="4">
    <source>
        <dbReference type="ARBA" id="ARBA00022833"/>
    </source>
</evidence>
<accession>A0A927R1W1</accession>
<keyword evidence="7" id="KW-1185">Reference proteome</keyword>
<comment type="similarity">
    <text evidence="5">Belongs to the creatininase superfamily.</text>
</comment>
<comment type="cofactor">
    <cofactor evidence="1">
        <name>Zn(2+)</name>
        <dbReference type="ChEBI" id="CHEBI:29105"/>
    </cofactor>
</comment>
<proteinExistence type="inferred from homology"/>
<name>A0A927R1W1_9BACL</name>
<evidence type="ECO:0000256" key="1">
    <source>
        <dbReference type="ARBA" id="ARBA00001947"/>
    </source>
</evidence>
<evidence type="ECO:0000256" key="2">
    <source>
        <dbReference type="ARBA" id="ARBA00022723"/>
    </source>
</evidence>
<protein>
    <submittedName>
        <fullName evidence="6">Creatinine amidohydrolase</fullName>
        <ecNumber evidence="6">3.5.2.10</ecNumber>
    </submittedName>
</protein>
<reference evidence="6" key="1">
    <citation type="submission" date="2020-10" db="EMBL/GenBank/DDBJ databases">
        <title>Genomic Encyclopedia of Type Strains, Phase IV (KMG-IV): sequencing the most valuable type-strain genomes for metagenomic binning, comparative biology and taxonomic classification.</title>
        <authorList>
            <person name="Goeker M."/>
        </authorList>
    </citation>
    <scope>NUCLEOTIDE SEQUENCE</scope>
    <source>
        <strain evidence="6">DSM 13886</strain>
    </source>
</reference>
<dbReference type="GO" id="GO:0009231">
    <property type="term" value="P:riboflavin biosynthetic process"/>
    <property type="evidence" value="ECO:0007669"/>
    <property type="project" value="TreeGrafter"/>
</dbReference>
<dbReference type="Proteomes" id="UP000658225">
    <property type="component" value="Unassembled WGS sequence"/>
</dbReference>
<dbReference type="InterPro" id="IPR003785">
    <property type="entry name" value="Creatininase/forma_Hydrolase"/>
</dbReference>
<evidence type="ECO:0000313" key="7">
    <source>
        <dbReference type="Proteomes" id="UP000658225"/>
    </source>
</evidence>
<dbReference type="Pfam" id="PF02633">
    <property type="entry name" value="Creatininase"/>
    <property type="match status" value="1"/>
</dbReference>
<dbReference type="PANTHER" id="PTHR35005:SF1">
    <property type="entry name" value="2-AMINO-5-FORMYLAMINO-6-RIBOSYLAMINOPYRIMIDIN-4(3H)-ONE 5'-MONOPHOSPHATE DEFORMYLASE"/>
    <property type="match status" value="1"/>
</dbReference>
<gene>
    <name evidence="6" type="ORF">H4683_000285</name>
</gene>
<keyword evidence="2" id="KW-0479">Metal-binding</keyword>
<sequence>MRSIWLQENKWKDIETYLQKKKTIIVPFGSVEQHSAHLPLGTDSFVAKRLAEDAGKLTNTLVAPQSWVGWAPHHMAYPGTITLRPETLTALVEDICQSLIYHGFEKIIIINGHREANLPPIKIATARLRNTTGAFLPIVDPFYFNFEKGKELRQSEPGGIGHAEEMESSHMFFLYPELCDPSKVAKNIPEKHRFFQHDPFVEGDRILNSSDVYTYKEDTKGIGIMGDATDASSLIGEQYHKKFLENLVELIDYCENEVIVNLRNRNIPL</sequence>
<dbReference type="PANTHER" id="PTHR35005">
    <property type="entry name" value="3-DEHYDRO-SCYLLO-INOSOSE HYDROLASE"/>
    <property type="match status" value="1"/>
</dbReference>
<dbReference type="InterPro" id="IPR024087">
    <property type="entry name" value="Creatininase-like_sf"/>
</dbReference>
<evidence type="ECO:0000256" key="5">
    <source>
        <dbReference type="ARBA" id="ARBA00024029"/>
    </source>
</evidence>
<evidence type="ECO:0000256" key="3">
    <source>
        <dbReference type="ARBA" id="ARBA00022801"/>
    </source>
</evidence>
<keyword evidence="4" id="KW-0862">Zinc</keyword>
<organism evidence="6 7">
    <name type="scientific">Sporosarcina limicola</name>
    <dbReference type="NCBI Taxonomy" id="34101"/>
    <lineage>
        <taxon>Bacteria</taxon>
        <taxon>Bacillati</taxon>
        <taxon>Bacillota</taxon>
        <taxon>Bacilli</taxon>
        <taxon>Bacillales</taxon>
        <taxon>Caryophanaceae</taxon>
        <taxon>Sporosarcina</taxon>
    </lineage>
</organism>
<keyword evidence="3 6" id="KW-0378">Hydrolase</keyword>
<dbReference type="EC" id="3.5.2.10" evidence="6"/>
<dbReference type="AlphaFoldDB" id="A0A927R1W1"/>
<dbReference type="SUPFAM" id="SSF102215">
    <property type="entry name" value="Creatininase"/>
    <property type="match status" value="1"/>
</dbReference>
<dbReference type="GO" id="GO:0047789">
    <property type="term" value="F:creatininase activity"/>
    <property type="evidence" value="ECO:0007669"/>
    <property type="project" value="UniProtKB-EC"/>
</dbReference>
<dbReference type="Gene3D" id="3.40.50.10310">
    <property type="entry name" value="Creatininase"/>
    <property type="match status" value="1"/>
</dbReference>
<comment type="caution">
    <text evidence="6">The sequence shown here is derived from an EMBL/GenBank/DDBJ whole genome shotgun (WGS) entry which is preliminary data.</text>
</comment>